<dbReference type="Proteomes" id="UP000193928">
    <property type="component" value="Unassembled WGS sequence"/>
</dbReference>
<dbReference type="EMBL" id="LQOY01000095">
    <property type="protein sequence ID" value="ORV84023.1"/>
    <property type="molecule type" value="Genomic_DNA"/>
</dbReference>
<accession>A0A1X1WBN4</accession>
<organism evidence="2 3">
    <name type="scientific">Mycobacterium gordonae</name>
    <dbReference type="NCBI Taxonomy" id="1778"/>
    <lineage>
        <taxon>Bacteria</taxon>
        <taxon>Bacillati</taxon>
        <taxon>Actinomycetota</taxon>
        <taxon>Actinomycetes</taxon>
        <taxon>Mycobacteriales</taxon>
        <taxon>Mycobacteriaceae</taxon>
        <taxon>Mycobacterium</taxon>
    </lineage>
</organism>
<dbReference type="AlphaFoldDB" id="A0A1X1WBN4"/>
<sequence>MEGSLPDVKERVNAMTTRQRRRVALVLASLLAAVAMVVPIHAADARTHPGNLPPYHTFYGAIAYGSDGSSGKAARQKNKSMAERLALQRCGVDTCAVVASFTKCGAVAHDGDTYHGGVGLSRQAAEQRAIANLGGGWVVNWACH</sequence>
<dbReference type="Pfam" id="PF13827">
    <property type="entry name" value="DUF4189"/>
    <property type="match status" value="1"/>
</dbReference>
<gene>
    <name evidence="2" type="ORF">AWC08_27125</name>
</gene>
<evidence type="ECO:0000313" key="3">
    <source>
        <dbReference type="Proteomes" id="UP000193928"/>
    </source>
</evidence>
<dbReference type="OrthoDB" id="4731956at2"/>
<comment type="caution">
    <text evidence="2">The sequence shown here is derived from an EMBL/GenBank/DDBJ whole genome shotgun (WGS) entry which is preliminary data.</text>
</comment>
<evidence type="ECO:0000259" key="1">
    <source>
        <dbReference type="Pfam" id="PF13827"/>
    </source>
</evidence>
<protein>
    <recommendedName>
        <fullName evidence="1">DUF4189 domain-containing protein</fullName>
    </recommendedName>
</protein>
<name>A0A1X1WBN4_MYCGO</name>
<keyword evidence="3" id="KW-1185">Reference proteome</keyword>
<feature type="domain" description="DUF4189" evidence="1">
    <location>
        <begin position="59"/>
        <end position="134"/>
    </location>
</feature>
<evidence type="ECO:0000313" key="2">
    <source>
        <dbReference type="EMBL" id="ORV84023.1"/>
    </source>
</evidence>
<proteinExistence type="predicted"/>
<dbReference type="InterPro" id="IPR025240">
    <property type="entry name" value="DUF4189"/>
</dbReference>
<reference evidence="2 3" key="1">
    <citation type="submission" date="2016-01" db="EMBL/GenBank/DDBJ databases">
        <title>The new phylogeny of the genus Mycobacterium.</title>
        <authorList>
            <person name="Tarcisio F."/>
            <person name="Conor M."/>
            <person name="Antonella G."/>
            <person name="Elisabetta G."/>
            <person name="Giulia F.S."/>
            <person name="Sara T."/>
            <person name="Anna F."/>
            <person name="Clotilde B."/>
            <person name="Roberto B."/>
            <person name="Veronica D.S."/>
            <person name="Fabio R."/>
            <person name="Monica P."/>
            <person name="Olivier J."/>
            <person name="Enrico T."/>
            <person name="Nicola S."/>
        </authorList>
    </citation>
    <scope>NUCLEOTIDE SEQUENCE [LARGE SCALE GENOMIC DNA]</scope>
    <source>
        <strain evidence="2 3">DSM 44160</strain>
    </source>
</reference>